<comment type="similarity">
    <text evidence="3 10">Belongs to the 2-oxoacid dehydrogenase family.</text>
</comment>
<feature type="domain" description="Lipoyl-binding" evidence="11">
    <location>
        <begin position="75"/>
        <end position="150"/>
    </location>
</feature>
<evidence type="ECO:0000256" key="3">
    <source>
        <dbReference type="ARBA" id="ARBA00007317"/>
    </source>
</evidence>
<sequence length="505" mass="55339">MATFICKRLVQRTISHIHKAKLQRRICQSSNLHQVLPCFSNTNCILNKTNSLIGSRISNERQERQLHLSGALGVLVQYKLSDIGEGIREVVILEWFVKPGDKVHQFDSICEVKSDKASVTITSRYDGVVKKLYHEVDAVALVGQPLVDIETESSEECVKQQEDVNEADTGTEVSRAADGVKTLATPAVRRLASENNIKLADVKGTGKEGRVLKEDVLKYLEARQAPTPTPQTSEVLLPSTPAHFPPKPTTAPPPPTVKVVQQQPPVITTPSGEDRIVPLKGVAKAMVKIMTAALKIPPFGYYDEIDVTQLVNLRKKLKVIAEQRGIQLSYMPIFIKAASLALLQYPVLNSSLDEACENLTYKASHNIGIAMDTPEGLLVPSIKNVQNLSIFDIASELNRLQALGLSGKLGTQDLSGTTFSLSNIGSIGGTYARPVIMPPNVAIGAIGKIQVLPRFDESGEIKKAHIMNVSWSADHRVIDGATMARFSNLWKQYLEEPTTFLLSLK</sequence>
<dbReference type="InterPro" id="IPR023213">
    <property type="entry name" value="CAT-like_dom_sf"/>
</dbReference>
<keyword evidence="6" id="KW-0809">Transit peptide</keyword>
<dbReference type="EMBL" id="JASAOG010000002">
    <property type="protein sequence ID" value="KAK0069814.1"/>
    <property type="molecule type" value="Genomic_DNA"/>
</dbReference>
<dbReference type="SUPFAM" id="SSF51230">
    <property type="entry name" value="Single hybrid motif"/>
    <property type="match status" value="1"/>
</dbReference>
<evidence type="ECO:0000256" key="1">
    <source>
        <dbReference type="ARBA" id="ARBA00001938"/>
    </source>
</evidence>
<evidence type="ECO:0000256" key="8">
    <source>
        <dbReference type="ARBA" id="ARBA00023315"/>
    </source>
</evidence>
<protein>
    <recommendedName>
        <fullName evidence="10">Dihydrolipoamide acetyltransferase component of pyruvate dehydrogenase complex</fullName>
        <ecNumber evidence="10">2.3.1.-</ecNumber>
    </recommendedName>
</protein>
<keyword evidence="7" id="KW-0496">Mitochondrion</keyword>
<dbReference type="GO" id="GO:0031405">
    <property type="term" value="F:lipoic acid binding"/>
    <property type="evidence" value="ECO:0007669"/>
    <property type="project" value="TreeGrafter"/>
</dbReference>
<name>A0AAD8FPC0_BIOPF</name>
<dbReference type="InterPro" id="IPR036625">
    <property type="entry name" value="E3-bd_dom_sf"/>
</dbReference>
<dbReference type="FunFam" id="3.30.559.10:FF:000027">
    <property type="entry name" value="Dihydrolipoamide acetyltransferase component of pyruvate dehydrogenase complex"/>
    <property type="match status" value="1"/>
</dbReference>
<keyword evidence="5 10" id="KW-0450">Lipoyl</keyword>
<dbReference type="PANTHER" id="PTHR43178">
    <property type="entry name" value="DIHYDROLIPOAMIDE ACETYLTRANSFERASE COMPONENT OF PYRUVATE DEHYDROGENASE COMPLEX"/>
    <property type="match status" value="1"/>
</dbReference>
<accession>A0AAD8FPC0</accession>
<dbReference type="PROSITE" id="PS00189">
    <property type="entry name" value="LIPOYL"/>
    <property type="match status" value="1"/>
</dbReference>
<proteinExistence type="inferred from homology"/>
<reference evidence="13" key="1">
    <citation type="journal article" date="2023" name="PLoS Negl. Trop. Dis.">
        <title>A genome sequence for Biomphalaria pfeifferi, the major vector snail for the human-infecting parasite Schistosoma mansoni.</title>
        <authorList>
            <person name="Bu L."/>
            <person name="Lu L."/>
            <person name="Laidemitt M.R."/>
            <person name="Zhang S.M."/>
            <person name="Mutuku M."/>
            <person name="Mkoji G."/>
            <person name="Steinauer M."/>
            <person name="Loker E.S."/>
        </authorList>
    </citation>
    <scope>NUCLEOTIDE SEQUENCE</scope>
    <source>
        <strain evidence="13">KasaAsao</strain>
    </source>
</reference>
<evidence type="ECO:0000313" key="14">
    <source>
        <dbReference type="Proteomes" id="UP001233172"/>
    </source>
</evidence>
<dbReference type="Gene3D" id="3.30.559.10">
    <property type="entry name" value="Chloramphenicol acetyltransferase-like domain"/>
    <property type="match status" value="1"/>
</dbReference>
<evidence type="ECO:0000256" key="5">
    <source>
        <dbReference type="ARBA" id="ARBA00022823"/>
    </source>
</evidence>
<dbReference type="GO" id="GO:0043754">
    <property type="term" value="F:dihydrolipoamide branched chain acyltransferase activity"/>
    <property type="evidence" value="ECO:0007669"/>
    <property type="project" value="UniProtKB-EC"/>
</dbReference>
<evidence type="ECO:0000256" key="9">
    <source>
        <dbReference type="ARBA" id="ARBA00051775"/>
    </source>
</evidence>
<dbReference type="GO" id="GO:0005759">
    <property type="term" value="C:mitochondrial matrix"/>
    <property type="evidence" value="ECO:0007669"/>
    <property type="project" value="UniProtKB-SubCell"/>
</dbReference>
<gene>
    <name evidence="13" type="ORF">Bpfe_000991</name>
</gene>
<dbReference type="FunFam" id="2.40.50.100:FF:000013">
    <property type="entry name" value="Dihydrolipoamide acetyltransferase component of pyruvate dehydrogenase complex"/>
    <property type="match status" value="1"/>
</dbReference>
<dbReference type="InterPro" id="IPR001078">
    <property type="entry name" value="2-oxoacid_DH_actylTfrase"/>
</dbReference>
<evidence type="ECO:0000256" key="2">
    <source>
        <dbReference type="ARBA" id="ARBA00004305"/>
    </source>
</evidence>
<evidence type="ECO:0000256" key="6">
    <source>
        <dbReference type="ARBA" id="ARBA00022946"/>
    </source>
</evidence>
<dbReference type="SUPFAM" id="SSF52777">
    <property type="entry name" value="CoA-dependent acyltransferases"/>
    <property type="match status" value="1"/>
</dbReference>
<dbReference type="EC" id="2.3.1.-" evidence="10"/>
<dbReference type="InterPro" id="IPR000089">
    <property type="entry name" value="Biotin_lipoyl"/>
</dbReference>
<dbReference type="Pfam" id="PF00364">
    <property type="entry name" value="Biotin_lipoyl"/>
    <property type="match status" value="1"/>
</dbReference>
<evidence type="ECO:0000256" key="7">
    <source>
        <dbReference type="ARBA" id="ARBA00023128"/>
    </source>
</evidence>
<dbReference type="PANTHER" id="PTHR43178:SF5">
    <property type="entry name" value="LIPOAMIDE ACYLTRANSFERASE COMPONENT OF BRANCHED-CHAIN ALPHA-KETO ACID DEHYDROGENASE COMPLEX, MITOCHONDRIAL"/>
    <property type="match status" value="1"/>
</dbReference>
<comment type="cofactor">
    <cofactor evidence="1 10">
        <name>(R)-lipoate</name>
        <dbReference type="ChEBI" id="CHEBI:83088"/>
    </cofactor>
</comment>
<comment type="subcellular location">
    <subcellularLocation>
        <location evidence="2">Mitochondrion matrix</location>
    </subcellularLocation>
</comment>
<dbReference type="PROSITE" id="PS50968">
    <property type="entry name" value="BIOTINYL_LIPOYL"/>
    <property type="match status" value="1"/>
</dbReference>
<dbReference type="InterPro" id="IPR050743">
    <property type="entry name" value="2-oxoacid_DH_E2_comp"/>
</dbReference>
<dbReference type="InterPro" id="IPR011053">
    <property type="entry name" value="Single_hybrid_motif"/>
</dbReference>
<feature type="domain" description="Peripheral subunit-binding (PSBD)" evidence="12">
    <location>
        <begin position="183"/>
        <end position="220"/>
    </location>
</feature>
<dbReference type="FunFam" id="4.10.320.10:FF:000002">
    <property type="entry name" value="Dihydrolipoamide acetyltransferase component of pyruvate dehydrogenase complex"/>
    <property type="match status" value="1"/>
</dbReference>
<organism evidence="13 14">
    <name type="scientific">Biomphalaria pfeifferi</name>
    <name type="common">Bloodfluke planorb</name>
    <name type="synonym">Freshwater snail</name>
    <dbReference type="NCBI Taxonomy" id="112525"/>
    <lineage>
        <taxon>Eukaryota</taxon>
        <taxon>Metazoa</taxon>
        <taxon>Spiralia</taxon>
        <taxon>Lophotrochozoa</taxon>
        <taxon>Mollusca</taxon>
        <taxon>Gastropoda</taxon>
        <taxon>Heterobranchia</taxon>
        <taxon>Euthyneura</taxon>
        <taxon>Panpulmonata</taxon>
        <taxon>Hygrophila</taxon>
        <taxon>Lymnaeoidea</taxon>
        <taxon>Planorbidae</taxon>
        <taxon>Biomphalaria</taxon>
    </lineage>
</organism>
<evidence type="ECO:0000256" key="10">
    <source>
        <dbReference type="RuleBase" id="RU003423"/>
    </source>
</evidence>
<keyword evidence="8 10" id="KW-0012">Acyltransferase</keyword>
<dbReference type="GO" id="GO:0005829">
    <property type="term" value="C:cytosol"/>
    <property type="evidence" value="ECO:0007669"/>
    <property type="project" value="UniProtKB-ARBA"/>
</dbReference>
<comment type="catalytic activity">
    <reaction evidence="9">
        <text>N(6)-[(R)-dihydrolipoyl]-L-lysyl-[protein] + 2-methylpropanoyl-CoA = N(6)-[(R)-S(8)-2-methylpropanoyldihydrolipoyl]-L-lysyl-[protein] + CoA</text>
        <dbReference type="Rhea" id="RHEA:18865"/>
        <dbReference type="Rhea" id="RHEA-COMP:10475"/>
        <dbReference type="Rhea" id="RHEA-COMP:10497"/>
        <dbReference type="ChEBI" id="CHEBI:57287"/>
        <dbReference type="ChEBI" id="CHEBI:57338"/>
        <dbReference type="ChEBI" id="CHEBI:83100"/>
        <dbReference type="ChEBI" id="CHEBI:83142"/>
        <dbReference type="EC" id="2.3.1.168"/>
    </reaction>
    <physiologicalReaction direction="left-to-right" evidence="9">
        <dbReference type="Rhea" id="RHEA:18866"/>
    </physiologicalReaction>
</comment>
<dbReference type="CDD" id="cd06849">
    <property type="entry name" value="lipoyl_domain"/>
    <property type="match status" value="1"/>
</dbReference>
<dbReference type="Gene3D" id="4.10.320.10">
    <property type="entry name" value="E3-binding domain"/>
    <property type="match status" value="1"/>
</dbReference>
<keyword evidence="14" id="KW-1185">Reference proteome</keyword>
<dbReference type="SUPFAM" id="SSF47005">
    <property type="entry name" value="Peripheral subunit-binding domain of 2-oxo acid dehydrogenase complex"/>
    <property type="match status" value="1"/>
</dbReference>
<dbReference type="Pfam" id="PF00198">
    <property type="entry name" value="2-oxoacid_dh"/>
    <property type="match status" value="1"/>
</dbReference>
<dbReference type="Proteomes" id="UP001233172">
    <property type="component" value="Unassembled WGS sequence"/>
</dbReference>
<keyword evidence="4 10" id="KW-0808">Transferase</keyword>
<dbReference type="InterPro" id="IPR003016">
    <property type="entry name" value="2-oxoA_DH_lipoyl-BS"/>
</dbReference>
<evidence type="ECO:0000256" key="4">
    <source>
        <dbReference type="ARBA" id="ARBA00022679"/>
    </source>
</evidence>
<evidence type="ECO:0000259" key="12">
    <source>
        <dbReference type="PROSITE" id="PS51826"/>
    </source>
</evidence>
<dbReference type="GO" id="GO:0016407">
    <property type="term" value="F:acetyltransferase activity"/>
    <property type="evidence" value="ECO:0007669"/>
    <property type="project" value="TreeGrafter"/>
</dbReference>
<evidence type="ECO:0000313" key="13">
    <source>
        <dbReference type="EMBL" id="KAK0069814.1"/>
    </source>
</evidence>
<dbReference type="AlphaFoldDB" id="A0AAD8FPC0"/>
<dbReference type="Pfam" id="PF02817">
    <property type="entry name" value="E3_binding"/>
    <property type="match status" value="1"/>
</dbReference>
<dbReference type="Gene3D" id="2.40.50.100">
    <property type="match status" value="1"/>
</dbReference>
<reference evidence="13" key="2">
    <citation type="submission" date="2023-04" db="EMBL/GenBank/DDBJ databases">
        <authorList>
            <person name="Bu L."/>
            <person name="Lu L."/>
            <person name="Laidemitt M.R."/>
            <person name="Zhang S.M."/>
            <person name="Mutuku M."/>
            <person name="Mkoji G."/>
            <person name="Steinauer M."/>
            <person name="Loker E.S."/>
        </authorList>
    </citation>
    <scope>NUCLEOTIDE SEQUENCE</scope>
    <source>
        <strain evidence="13">KasaAsao</strain>
        <tissue evidence="13">Whole Snail</tissue>
    </source>
</reference>
<dbReference type="InterPro" id="IPR004167">
    <property type="entry name" value="PSBD"/>
</dbReference>
<evidence type="ECO:0000259" key="11">
    <source>
        <dbReference type="PROSITE" id="PS50968"/>
    </source>
</evidence>
<dbReference type="PROSITE" id="PS51826">
    <property type="entry name" value="PSBD"/>
    <property type="match status" value="1"/>
</dbReference>
<comment type="caution">
    <text evidence="13">The sequence shown here is derived from an EMBL/GenBank/DDBJ whole genome shotgun (WGS) entry which is preliminary data.</text>
</comment>